<dbReference type="InterPro" id="IPR011899">
    <property type="entry name" value="Glutaredoxin_euk/vir"/>
</dbReference>
<comment type="catalytic activity">
    <reaction evidence="6">
        <text>1-chloro-2,4-dinitrobenzene + glutathione = 2,4-dinitrophenyl-S-glutathione + chloride + H(+)</text>
        <dbReference type="Rhea" id="RHEA:51220"/>
        <dbReference type="ChEBI" id="CHEBI:15378"/>
        <dbReference type="ChEBI" id="CHEBI:17996"/>
        <dbReference type="ChEBI" id="CHEBI:34718"/>
        <dbReference type="ChEBI" id="CHEBI:57925"/>
        <dbReference type="ChEBI" id="CHEBI:133977"/>
        <dbReference type="EC" id="2.5.1.18"/>
    </reaction>
</comment>
<evidence type="ECO:0000256" key="4">
    <source>
        <dbReference type="ARBA" id="ARBA00023157"/>
    </source>
</evidence>
<dbReference type="PROSITE" id="PS51354">
    <property type="entry name" value="GLUTAREDOXIN_2"/>
    <property type="match status" value="1"/>
</dbReference>
<dbReference type="NCBIfam" id="TIGR02180">
    <property type="entry name" value="GRX_euk"/>
    <property type="match status" value="1"/>
</dbReference>
<dbReference type="EMBL" id="PKFO01000003">
    <property type="protein sequence ID" value="PVH20156.1"/>
    <property type="molecule type" value="Genomic_DNA"/>
</dbReference>
<evidence type="ECO:0000259" key="8">
    <source>
        <dbReference type="Pfam" id="PF00462"/>
    </source>
</evidence>
<dbReference type="PRINTS" id="PR00160">
    <property type="entry name" value="GLUTAREDOXIN"/>
</dbReference>
<evidence type="ECO:0000256" key="6">
    <source>
        <dbReference type="ARBA" id="ARBA00035808"/>
    </source>
</evidence>
<dbReference type="RefSeq" id="XP_025341096.1">
    <property type="nucleotide sequence ID" value="XM_025485631.1"/>
</dbReference>
<dbReference type="Proteomes" id="UP000244309">
    <property type="component" value="Unassembled WGS sequence"/>
</dbReference>
<dbReference type="GeneID" id="37007268"/>
<reference evidence="9 10" key="1">
    <citation type="submission" date="2017-12" db="EMBL/GenBank/DDBJ databases">
        <title>Genome Sequence of a Multidrug-Resistant Candida haemulonii Isolate from a Patient with Chronic Leg Ulcers in Israel.</title>
        <authorList>
            <person name="Chow N.A."/>
            <person name="Gade L."/>
            <person name="Batra D."/>
            <person name="Rowe L.A."/>
            <person name="Ben-Ami R."/>
            <person name="Loparev V.N."/>
            <person name="Litvintseva A.P."/>
        </authorList>
    </citation>
    <scope>NUCLEOTIDE SEQUENCE [LARGE SCALE GENOMIC DNA]</scope>
    <source>
        <strain evidence="9 10">B11899</strain>
    </source>
</reference>
<sequence length="119" mass="13284">MFNTFRRYFFASSSRMVSDATKTKVNQLISENPVVIFSKDYCPYCSKTKSTISALTDSAYILEINTIPDGAEIQDYLYEISQQRTVPNVYINGKHVGGNSDVQDLKSQGKLDGLLKAAL</sequence>
<comment type="caution">
    <text evidence="9">The sequence shown here is derived from an EMBL/GenBank/DDBJ whole genome shotgun (WGS) entry which is preliminary data.</text>
</comment>
<dbReference type="FunFam" id="3.40.30.10:FF:000026">
    <property type="entry name" value="Glutaredoxin 2"/>
    <property type="match status" value="1"/>
</dbReference>
<dbReference type="InterPro" id="IPR011767">
    <property type="entry name" value="GLR_AS"/>
</dbReference>
<dbReference type="GO" id="GO:0015038">
    <property type="term" value="F:glutathione disulfide oxidoreductase activity"/>
    <property type="evidence" value="ECO:0007669"/>
    <property type="project" value="TreeGrafter"/>
</dbReference>
<evidence type="ECO:0000313" key="10">
    <source>
        <dbReference type="Proteomes" id="UP000244309"/>
    </source>
</evidence>
<dbReference type="GO" id="GO:0034599">
    <property type="term" value="P:cellular response to oxidative stress"/>
    <property type="evidence" value="ECO:0007669"/>
    <property type="project" value="TreeGrafter"/>
</dbReference>
<keyword evidence="4" id="KW-1015">Disulfide bond</keyword>
<protein>
    <submittedName>
        <fullName evidence="9">Glutaredoxin</fullName>
    </submittedName>
</protein>
<dbReference type="InterPro" id="IPR036249">
    <property type="entry name" value="Thioredoxin-like_sf"/>
</dbReference>
<proteinExistence type="predicted"/>
<dbReference type="OrthoDB" id="418495at2759"/>
<comment type="catalytic activity">
    <reaction evidence="7">
        <text>RX + glutathione = an S-substituted glutathione + a halide anion + H(+)</text>
        <dbReference type="Rhea" id="RHEA:16437"/>
        <dbReference type="ChEBI" id="CHEBI:15378"/>
        <dbReference type="ChEBI" id="CHEBI:16042"/>
        <dbReference type="ChEBI" id="CHEBI:17792"/>
        <dbReference type="ChEBI" id="CHEBI:57925"/>
        <dbReference type="ChEBI" id="CHEBI:90779"/>
        <dbReference type="EC" id="2.5.1.18"/>
    </reaction>
</comment>
<dbReference type="Gene3D" id="3.40.30.10">
    <property type="entry name" value="Glutaredoxin"/>
    <property type="match status" value="1"/>
</dbReference>
<dbReference type="PANTHER" id="PTHR45694:SF18">
    <property type="entry name" value="GLUTAREDOXIN-1-RELATED"/>
    <property type="match status" value="1"/>
</dbReference>
<dbReference type="InterPro" id="IPR002109">
    <property type="entry name" value="Glutaredoxin"/>
</dbReference>
<dbReference type="AlphaFoldDB" id="A0A2V1ARL2"/>
<dbReference type="VEuPathDB" id="FungiDB:CXQ85_001937"/>
<evidence type="ECO:0000256" key="5">
    <source>
        <dbReference type="ARBA" id="ARBA00023284"/>
    </source>
</evidence>
<keyword evidence="5" id="KW-0676">Redox-active center</keyword>
<dbReference type="PROSITE" id="PS00195">
    <property type="entry name" value="GLUTAREDOXIN_1"/>
    <property type="match status" value="1"/>
</dbReference>
<keyword evidence="3" id="KW-0249">Electron transport</keyword>
<dbReference type="GO" id="GO:0005737">
    <property type="term" value="C:cytoplasm"/>
    <property type="evidence" value="ECO:0007669"/>
    <property type="project" value="TreeGrafter"/>
</dbReference>
<evidence type="ECO:0000256" key="1">
    <source>
        <dbReference type="ARBA" id="ARBA00000217"/>
    </source>
</evidence>
<comment type="catalytic activity">
    <reaction evidence="1">
        <text>2 glutathione + H2O2 = glutathione disulfide + 2 H2O</text>
        <dbReference type="Rhea" id="RHEA:16833"/>
        <dbReference type="ChEBI" id="CHEBI:15377"/>
        <dbReference type="ChEBI" id="CHEBI:16240"/>
        <dbReference type="ChEBI" id="CHEBI:57925"/>
        <dbReference type="ChEBI" id="CHEBI:58297"/>
        <dbReference type="EC" id="1.11.1.9"/>
    </reaction>
</comment>
<feature type="domain" description="Glutaredoxin" evidence="8">
    <location>
        <begin position="34"/>
        <end position="96"/>
    </location>
</feature>
<evidence type="ECO:0000256" key="3">
    <source>
        <dbReference type="ARBA" id="ARBA00022982"/>
    </source>
</evidence>
<dbReference type="CDD" id="cd03419">
    <property type="entry name" value="GRX_GRXh_1_2_like"/>
    <property type="match status" value="1"/>
</dbReference>
<dbReference type="GO" id="GO:0004364">
    <property type="term" value="F:glutathione transferase activity"/>
    <property type="evidence" value="ECO:0007669"/>
    <property type="project" value="UniProtKB-EC"/>
</dbReference>
<dbReference type="GO" id="GO:0004602">
    <property type="term" value="F:glutathione peroxidase activity"/>
    <property type="evidence" value="ECO:0007669"/>
    <property type="project" value="UniProtKB-EC"/>
</dbReference>
<dbReference type="SUPFAM" id="SSF52833">
    <property type="entry name" value="Thioredoxin-like"/>
    <property type="match status" value="1"/>
</dbReference>
<accession>A0A2V1ARL2</accession>
<dbReference type="GO" id="GO:0005634">
    <property type="term" value="C:nucleus"/>
    <property type="evidence" value="ECO:0007669"/>
    <property type="project" value="TreeGrafter"/>
</dbReference>
<organism evidence="9 10">
    <name type="scientific">Candidozyma haemuli</name>
    <dbReference type="NCBI Taxonomy" id="45357"/>
    <lineage>
        <taxon>Eukaryota</taxon>
        <taxon>Fungi</taxon>
        <taxon>Dikarya</taxon>
        <taxon>Ascomycota</taxon>
        <taxon>Saccharomycotina</taxon>
        <taxon>Pichiomycetes</taxon>
        <taxon>Metschnikowiaceae</taxon>
        <taxon>Candidozyma</taxon>
    </lineage>
</organism>
<evidence type="ECO:0000313" key="9">
    <source>
        <dbReference type="EMBL" id="PVH20156.1"/>
    </source>
</evidence>
<name>A0A2V1ARL2_9ASCO</name>
<keyword evidence="10" id="KW-1185">Reference proteome</keyword>
<dbReference type="InterPro" id="IPR014025">
    <property type="entry name" value="Glutaredoxin_subgr"/>
</dbReference>
<dbReference type="STRING" id="45357.A0A2V1ARL2"/>
<dbReference type="Pfam" id="PF00462">
    <property type="entry name" value="Glutaredoxin"/>
    <property type="match status" value="1"/>
</dbReference>
<evidence type="ECO:0000256" key="7">
    <source>
        <dbReference type="ARBA" id="ARBA00047960"/>
    </source>
</evidence>
<evidence type="ECO:0000256" key="2">
    <source>
        <dbReference type="ARBA" id="ARBA00022448"/>
    </source>
</evidence>
<gene>
    <name evidence="9" type="ORF">CXQ85_001937</name>
</gene>
<keyword evidence="2" id="KW-0813">Transport</keyword>
<dbReference type="PANTHER" id="PTHR45694">
    <property type="entry name" value="GLUTAREDOXIN 2"/>
    <property type="match status" value="1"/>
</dbReference>